<evidence type="ECO:0000313" key="3">
    <source>
        <dbReference type="Proteomes" id="UP000627205"/>
    </source>
</evidence>
<feature type="transmembrane region" description="Helical" evidence="1">
    <location>
        <begin position="12"/>
        <end position="33"/>
    </location>
</feature>
<keyword evidence="1" id="KW-0812">Transmembrane</keyword>
<evidence type="ECO:0000256" key="1">
    <source>
        <dbReference type="SAM" id="Phobius"/>
    </source>
</evidence>
<comment type="caution">
    <text evidence="2">The sequence shown here is derived from an EMBL/GenBank/DDBJ whole genome shotgun (WGS) entry which is preliminary data.</text>
</comment>
<keyword evidence="1" id="KW-1133">Transmembrane helix</keyword>
<feature type="transmembrane region" description="Helical" evidence="1">
    <location>
        <begin position="66"/>
        <end position="86"/>
    </location>
</feature>
<proteinExistence type="predicted"/>
<dbReference type="InterPro" id="IPR022109">
    <property type="entry name" value="DUF3649"/>
</dbReference>
<feature type="transmembrane region" description="Helical" evidence="1">
    <location>
        <begin position="40"/>
        <end position="60"/>
    </location>
</feature>
<keyword evidence="3" id="KW-1185">Reference proteome</keyword>
<dbReference type="Proteomes" id="UP000627205">
    <property type="component" value="Unassembled WGS sequence"/>
</dbReference>
<evidence type="ECO:0000313" key="2">
    <source>
        <dbReference type="EMBL" id="GGI52877.1"/>
    </source>
</evidence>
<reference evidence="2" key="1">
    <citation type="journal article" date="2014" name="Int. J. Syst. Evol. Microbiol.">
        <title>Complete genome sequence of Corynebacterium casei LMG S-19264T (=DSM 44701T), isolated from a smear-ripened cheese.</title>
        <authorList>
            <consortium name="US DOE Joint Genome Institute (JGI-PGF)"/>
            <person name="Walter F."/>
            <person name="Albersmeier A."/>
            <person name="Kalinowski J."/>
            <person name="Ruckert C."/>
        </authorList>
    </citation>
    <scope>NUCLEOTIDE SEQUENCE</scope>
    <source>
        <strain evidence="2">CCM 7664</strain>
    </source>
</reference>
<evidence type="ECO:0008006" key="4">
    <source>
        <dbReference type="Google" id="ProtNLM"/>
    </source>
</evidence>
<dbReference type="Pfam" id="PF12365">
    <property type="entry name" value="DUF3649"/>
    <property type="match status" value="1"/>
</dbReference>
<keyword evidence="1" id="KW-0472">Membrane</keyword>
<dbReference type="EMBL" id="BMDP01000001">
    <property type="protein sequence ID" value="GGI52877.1"/>
    <property type="molecule type" value="Genomic_DNA"/>
</dbReference>
<reference evidence="2" key="2">
    <citation type="submission" date="2020-09" db="EMBL/GenBank/DDBJ databases">
        <authorList>
            <person name="Sun Q."/>
            <person name="Sedlacek I."/>
        </authorList>
    </citation>
    <scope>NUCLEOTIDE SEQUENCE</scope>
    <source>
        <strain evidence="2">CCM 7664</strain>
    </source>
</reference>
<dbReference type="AlphaFoldDB" id="A0A8J3F2T7"/>
<organism evidence="2 3">
    <name type="scientific">Oxalicibacterium solurbis</name>
    <dbReference type="NCBI Taxonomy" id="69280"/>
    <lineage>
        <taxon>Bacteria</taxon>
        <taxon>Pseudomonadati</taxon>
        <taxon>Pseudomonadota</taxon>
        <taxon>Betaproteobacteria</taxon>
        <taxon>Burkholderiales</taxon>
        <taxon>Oxalobacteraceae</taxon>
        <taxon>Oxalicibacterium</taxon>
    </lineage>
</organism>
<gene>
    <name evidence="2" type="ORF">GCM10011430_00510</name>
</gene>
<accession>A0A8J3F2T7</accession>
<protein>
    <recommendedName>
        <fullName evidence="4">DUF3649 domain-containing protein</fullName>
    </recommendedName>
</protein>
<name>A0A8J3F2T7_9BURK</name>
<sequence length="90" mass="9175">MQYKFGVAARAMAAIGGGYVVAALSTAVLALGLPLAKADAVLTATMLSFTVYTCATIWVFAAKTAWRAWVGLVAPAAVLGLLLMALRSGA</sequence>